<comment type="similarity">
    <text evidence="1">Belongs to the DNA mismatch repair MutS family.</text>
</comment>
<comment type="caution">
    <text evidence="7">The sequence shown here is derived from an EMBL/GenBank/DDBJ whole genome shotgun (WGS) entry which is preliminary data.</text>
</comment>
<evidence type="ECO:0000256" key="2">
    <source>
        <dbReference type="ARBA" id="ARBA00022741"/>
    </source>
</evidence>
<dbReference type="InterPro" id="IPR000432">
    <property type="entry name" value="DNA_mismatch_repair_MutS_C"/>
</dbReference>
<dbReference type="GeneID" id="98129083"/>
<keyword evidence="3" id="KW-0067">ATP-binding</keyword>
<dbReference type="PANTHER" id="PTHR11361">
    <property type="entry name" value="DNA MISMATCH REPAIR PROTEIN MUTS FAMILY MEMBER"/>
    <property type="match status" value="1"/>
</dbReference>
<dbReference type="RefSeq" id="XP_070870113.1">
    <property type="nucleotide sequence ID" value="XM_071014439.1"/>
</dbReference>
<keyword evidence="8" id="KW-1185">Reference proteome</keyword>
<proteinExistence type="inferred from homology"/>
<dbReference type="Pfam" id="PF00488">
    <property type="entry name" value="MutS_V"/>
    <property type="match status" value="1"/>
</dbReference>
<dbReference type="PANTHER" id="PTHR11361:SF21">
    <property type="entry name" value="MUTS PROTEIN HOMOLOG 4"/>
    <property type="match status" value="1"/>
</dbReference>
<sequence>MDLIEGYHQFIAPSHKELKDAETDLNQILMIKAYLGGVEAVREALEGAACTEKLFQWALDTCSQENLAPIISLIASSMELDAIYSKAPVDIRNNRLWAFKAEPKSVLEEFRMKYRDSTNDMHQYVEGISRTLQENLGVAPELRFLSDNHYYLRFQWSDVERELARQVAAAEGKDRVGTGYWRPLAFGGVVTVNGIRRKQHYDCQTLELIQRSSQIQRYADVVAAQSDRFVAELRIALLEHAETLLAVNEAMAVLDMICSFAHVATTQNYVRPTLSDSLVLKGARHPVLEVKKPNFVPNDVYSGDSGARLVFVTGGNMSGKSTFLKMIALMQIMMQVGSFVPATYAAMPICDTIYTRLSTEDKPESNMGTFAVEMAEMNAILRWAPPWTVMEQVLTSGRQSSRSSLVIVDELGRGTSTVEGFSIALSIAEELIKRKPRVFFATHFTELARVLNITRPKDILALHVVGDRTKEGDTTEISLPHTIASGPVKKEDYGLDLARRFFPNRVIKYADDAARFLREIKASTTAGPATRAAKQNKLILALPDLLKQAEQSSMDARALSSYIKRLQTEFTVRMSLADDAQNDGTDTDLEEAKRTAVLPHMESPSAEELELWNHKTDEAEQRVLGADLATVQAAMKRPYPMDDSSTYPCKREKPGRREATTLSRASPSQTVRGTPVNRSLLIEELRRNAATPRMSRTQTPSSLQSGLYNTSPSTADVTSPVLTATPPPMDVEMSMDGVLNSSHHLCQRLGGLQRAVSISSDSTAELTYAEDVDMAEADDPAASFENAAVLEVQPLEQFQPLRDWYARTEQTHGSEDEPMEGD</sequence>
<name>A0ABR4DLW8_9PEZI</name>
<evidence type="ECO:0000313" key="7">
    <source>
        <dbReference type="EMBL" id="KAL2271389.1"/>
    </source>
</evidence>
<dbReference type="SUPFAM" id="SSF52540">
    <property type="entry name" value="P-loop containing nucleoside triphosphate hydrolases"/>
    <property type="match status" value="1"/>
</dbReference>
<keyword evidence="4" id="KW-0238">DNA-binding</keyword>
<evidence type="ECO:0000259" key="6">
    <source>
        <dbReference type="PROSITE" id="PS00486"/>
    </source>
</evidence>
<dbReference type="SUPFAM" id="SSF48334">
    <property type="entry name" value="DNA repair protein MutS, domain III"/>
    <property type="match status" value="1"/>
</dbReference>
<evidence type="ECO:0000256" key="4">
    <source>
        <dbReference type="ARBA" id="ARBA00023125"/>
    </source>
</evidence>
<feature type="domain" description="DNA mismatch repair proteins mutS family" evidence="6">
    <location>
        <begin position="404"/>
        <end position="420"/>
    </location>
</feature>
<dbReference type="CDD" id="cd03243">
    <property type="entry name" value="ABC_MutS_homologs"/>
    <property type="match status" value="1"/>
</dbReference>
<evidence type="ECO:0000256" key="5">
    <source>
        <dbReference type="SAM" id="MobiDB-lite"/>
    </source>
</evidence>
<dbReference type="InterPro" id="IPR027417">
    <property type="entry name" value="P-loop_NTPase"/>
</dbReference>
<dbReference type="InterPro" id="IPR045076">
    <property type="entry name" value="MutS"/>
</dbReference>
<dbReference type="Gene3D" id="3.40.50.300">
    <property type="entry name" value="P-loop containing nucleotide triphosphate hydrolases"/>
    <property type="match status" value="1"/>
</dbReference>
<evidence type="ECO:0000256" key="3">
    <source>
        <dbReference type="ARBA" id="ARBA00022840"/>
    </source>
</evidence>
<dbReference type="PROSITE" id="PS00486">
    <property type="entry name" value="DNA_MISMATCH_REPAIR_2"/>
    <property type="match status" value="1"/>
</dbReference>
<dbReference type="InterPro" id="IPR036187">
    <property type="entry name" value="DNA_mismatch_repair_MutS_sf"/>
</dbReference>
<accession>A0ABR4DLW8</accession>
<feature type="compositionally biased region" description="Polar residues" evidence="5">
    <location>
        <begin position="660"/>
        <end position="672"/>
    </location>
</feature>
<dbReference type="EMBL" id="JAZGUE010000001">
    <property type="protein sequence ID" value="KAL2271389.1"/>
    <property type="molecule type" value="Genomic_DNA"/>
</dbReference>
<organism evidence="7 8">
    <name type="scientific">Remersonia thermophila</name>
    <dbReference type="NCBI Taxonomy" id="72144"/>
    <lineage>
        <taxon>Eukaryota</taxon>
        <taxon>Fungi</taxon>
        <taxon>Dikarya</taxon>
        <taxon>Ascomycota</taxon>
        <taxon>Pezizomycotina</taxon>
        <taxon>Sordariomycetes</taxon>
        <taxon>Sordariomycetidae</taxon>
        <taxon>Sordariales</taxon>
        <taxon>Sordariales incertae sedis</taxon>
        <taxon>Remersonia</taxon>
    </lineage>
</organism>
<keyword evidence="2" id="KW-0547">Nucleotide-binding</keyword>
<dbReference type="Proteomes" id="UP001600064">
    <property type="component" value="Unassembled WGS sequence"/>
</dbReference>
<gene>
    <name evidence="7" type="ORF">VTJ83DRAFT_760</name>
</gene>
<dbReference type="SMART" id="SM00534">
    <property type="entry name" value="MUTSac"/>
    <property type="match status" value="1"/>
</dbReference>
<reference evidence="7 8" key="1">
    <citation type="journal article" date="2024" name="Commun. Biol.">
        <title>Comparative genomic analysis of thermophilic fungi reveals convergent evolutionary adaptations and gene losses.</title>
        <authorList>
            <person name="Steindorff A.S."/>
            <person name="Aguilar-Pontes M.V."/>
            <person name="Robinson A.J."/>
            <person name="Andreopoulos B."/>
            <person name="LaButti K."/>
            <person name="Kuo A."/>
            <person name="Mondo S."/>
            <person name="Riley R."/>
            <person name="Otillar R."/>
            <person name="Haridas S."/>
            <person name="Lipzen A."/>
            <person name="Grimwood J."/>
            <person name="Schmutz J."/>
            <person name="Clum A."/>
            <person name="Reid I.D."/>
            <person name="Moisan M.C."/>
            <person name="Butler G."/>
            <person name="Nguyen T.T.M."/>
            <person name="Dewar K."/>
            <person name="Conant G."/>
            <person name="Drula E."/>
            <person name="Henrissat B."/>
            <person name="Hansel C."/>
            <person name="Singer S."/>
            <person name="Hutchinson M.I."/>
            <person name="de Vries R.P."/>
            <person name="Natvig D.O."/>
            <person name="Powell A.J."/>
            <person name="Tsang A."/>
            <person name="Grigoriev I.V."/>
        </authorList>
    </citation>
    <scope>NUCLEOTIDE SEQUENCE [LARGE SCALE GENOMIC DNA]</scope>
    <source>
        <strain evidence="7 8">ATCC 22073</strain>
    </source>
</reference>
<feature type="region of interest" description="Disordered" evidence="5">
    <location>
        <begin position="638"/>
        <end position="720"/>
    </location>
</feature>
<protein>
    <recommendedName>
        <fullName evidence="6">DNA mismatch repair proteins mutS family domain-containing protein</fullName>
    </recommendedName>
</protein>
<evidence type="ECO:0000313" key="8">
    <source>
        <dbReference type="Proteomes" id="UP001600064"/>
    </source>
</evidence>
<feature type="compositionally biased region" description="Basic and acidic residues" evidence="5">
    <location>
        <begin position="649"/>
        <end position="659"/>
    </location>
</feature>
<feature type="compositionally biased region" description="Polar residues" evidence="5">
    <location>
        <begin position="694"/>
        <end position="720"/>
    </location>
</feature>
<evidence type="ECO:0000256" key="1">
    <source>
        <dbReference type="ARBA" id="ARBA00006271"/>
    </source>
</evidence>